<comment type="similarity">
    <text evidence="1">Belongs to the esterase D family.</text>
</comment>
<dbReference type="Proteomes" id="UP001164737">
    <property type="component" value="Chromosome"/>
</dbReference>
<protein>
    <submittedName>
        <fullName evidence="3">Alpha/beta hydrolase-fold protein</fullName>
    </submittedName>
</protein>
<dbReference type="EMBL" id="CP107241">
    <property type="protein sequence ID" value="WAH63898.1"/>
    <property type="molecule type" value="Genomic_DNA"/>
</dbReference>
<evidence type="ECO:0000256" key="2">
    <source>
        <dbReference type="ARBA" id="ARBA00022801"/>
    </source>
</evidence>
<evidence type="ECO:0000313" key="3">
    <source>
        <dbReference type="EMBL" id="WAH63898.1"/>
    </source>
</evidence>
<reference evidence="3" key="1">
    <citation type="submission" date="2022-10" db="EMBL/GenBank/DDBJ databases">
        <title>Complete genome sequence resource for Xanthomonas hortorum isolated from Greek Oregano.</title>
        <authorList>
            <person name="Gonzalez-Tobon J."/>
            <person name="Helmann T.C."/>
            <person name="Daughtrey M."/>
            <person name="Stodghill P.V."/>
            <person name="Filiatrault M.J."/>
        </authorList>
    </citation>
    <scope>NUCLEOTIDE SEQUENCE</scope>
    <source>
        <strain evidence="3">Oregano 108</strain>
    </source>
</reference>
<dbReference type="InterPro" id="IPR052558">
    <property type="entry name" value="Siderophore_Hydrolase_D"/>
</dbReference>
<gene>
    <name evidence="3" type="ORF">OEG85_21130</name>
</gene>
<dbReference type="AlphaFoldDB" id="A0AA47ET51"/>
<keyword evidence="2 3" id="KW-0378">Hydrolase</keyword>
<dbReference type="InterPro" id="IPR029058">
    <property type="entry name" value="AB_hydrolase_fold"/>
</dbReference>
<dbReference type="RefSeq" id="WP_268212910.1">
    <property type="nucleotide sequence ID" value="NZ_CP107241.1"/>
</dbReference>
<sequence length="322" mass="35849">MISTTWRGINPQQHRLSSGRLRLGIRATSKHLPPTRCYRFFDSVVIDEDNGRRWRIRIARPYVQPPRRGFPSLWMLDGNRALTHFDTVLLCRLSQLPAPPVLVFIDADHDLLIDLPTRARDYTFQPADHPFLKAPDAPDGLVGGGAQALLNALLLKAMPAITHHVRLDRSRQALWGHSLAGLFVLHALYAGDGLFTDFATASPSLWWGQGALLGTPEEHFIACGSHYPARIWIFLGGAERAGQIDPRSRERPDHTDLLTAIQGAPADAALRLARRLATLPGLAVRYREFPALHHAAVFHASLRAVLQHIVGLPSRGARNRRL</sequence>
<evidence type="ECO:0000313" key="4">
    <source>
        <dbReference type="Proteomes" id="UP001164737"/>
    </source>
</evidence>
<proteinExistence type="inferred from homology"/>
<evidence type="ECO:0000256" key="1">
    <source>
        <dbReference type="ARBA" id="ARBA00005622"/>
    </source>
</evidence>
<accession>A0AA47ET51</accession>
<dbReference type="GO" id="GO:0016788">
    <property type="term" value="F:hydrolase activity, acting on ester bonds"/>
    <property type="evidence" value="ECO:0007669"/>
    <property type="project" value="TreeGrafter"/>
</dbReference>
<dbReference type="PANTHER" id="PTHR40841">
    <property type="entry name" value="SIDEROPHORE TRIACETYLFUSARININE C ESTERASE"/>
    <property type="match status" value="1"/>
</dbReference>
<name>A0AA47ET51_9XANT</name>
<dbReference type="PANTHER" id="PTHR40841:SF2">
    <property type="entry name" value="SIDEROPHORE-DEGRADING ESTERASE (EUROFUNG)"/>
    <property type="match status" value="1"/>
</dbReference>
<dbReference type="InterPro" id="IPR000801">
    <property type="entry name" value="Esterase-like"/>
</dbReference>
<dbReference type="Pfam" id="PF00756">
    <property type="entry name" value="Esterase"/>
    <property type="match status" value="1"/>
</dbReference>
<organism evidence="3 4">
    <name type="scientific">Xanthomonas hortorum</name>
    <dbReference type="NCBI Taxonomy" id="56454"/>
    <lineage>
        <taxon>Bacteria</taxon>
        <taxon>Pseudomonadati</taxon>
        <taxon>Pseudomonadota</taxon>
        <taxon>Gammaproteobacteria</taxon>
        <taxon>Lysobacterales</taxon>
        <taxon>Lysobacteraceae</taxon>
        <taxon>Xanthomonas</taxon>
    </lineage>
</organism>
<dbReference type="Gene3D" id="3.40.50.1820">
    <property type="entry name" value="alpha/beta hydrolase"/>
    <property type="match status" value="1"/>
</dbReference>
<dbReference type="SUPFAM" id="SSF53474">
    <property type="entry name" value="alpha/beta-Hydrolases"/>
    <property type="match status" value="1"/>
</dbReference>